<evidence type="ECO:0000256" key="1">
    <source>
        <dbReference type="SAM" id="MobiDB-lite"/>
    </source>
</evidence>
<dbReference type="Proteomes" id="UP000243499">
    <property type="component" value="Chromosome 6"/>
</dbReference>
<evidence type="ECO:0000313" key="3">
    <source>
        <dbReference type="EMBL" id="PAN36715.1"/>
    </source>
</evidence>
<dbReference type="CDD" id="cd05402">
    <property type="entry name" value="NT_PAP_TUTase"/>
    <property type="match status" value="1"/>
</dbReference>
<proteinExistence type="predicted"/>
<reference evidence="3" key="1">
    <citation type="submission" date="2018-04" db="EMBL/GenBank/DDBJ databases">
        <title>WGS assembly of Panicum hallii.</title>
        <authorList>
            <person name="Lovell J."/>
            <person name="Jenkins J."/>
            <person name="Lowry D."/>
            <person name="Mamidi S."/>
            <person name="Sreedasyam A."/>
            <person name="Weng X."/>
            <person name="Barry K."/>
            <person name="Bonette J."/>
            <person name="Campitelli B."/>
            <person name="Daum C."/>
            <person name="Gordon S."/>
            <person name="Gould B."/>
            <person name="Lipzen A."/>
            <person name="Macqueen A."/>
            <person name="Palacio-Mejia J."/>
            <person name="Plott C."/>
            <person name="Shakirov E."/>
            <person name="Shu S."/>
            <person name="Yoshinaga Y."/>
            <person name="Zane M."/>
            <person name="Rokhsar D."/>
            <person name="Grimwood J."/>
            <person name="Schmutz J."/>
            <person name="Juenger T."/>
        </authorList>
    </citation>
    <scope>NUCLEOTIDE SEQUENCE [LARGE SCALE GENOMIC DNA]</scope>
    <source>
        <strain evidence="3">FIL2</strain>
    </source>
</reference>
<dbReference type="Gene3D" id="3.30.460.10">
    <property type="entry name" value="Beta Polymerase, domain 2"/>
    <property type="match status" value="1"/>
</dbReference>
<dbReference type="EMBL" id="CM008051">
    <property type="protein sequence ID" value="PAN36715.1"/>
    <property type="molecule type" value="Genomic_DNA"/>
</dbReference>
<feature type="region of interest" description="Disordered" evidence="1">
    <location>
        <begin position="540"/>
        <end position="578"/>
    </location>
</feature>
<feature type="compositionally biased region" description="Basic and acidic residues" evidence="1">
    <location>
        <begin position="477"/>
        <end position="490"/>
    </location>
</feature>
<dbReference type="Gramene" id="PAN36715">
    <property type="protein sequence ID" value="PAN36715"/>
    <property type="gene ID" value="PAHAL_6G304500"/>
</dbReference>
<name>A0A2S3I4R2_9POAL</name>
<dbReference type="AlphaFoldDB" id="A0A2S3I4R2"/>
<feature type="region of interest" description="Disordered" evidence="1">
    <location>
        <begin position="398"/>
        <end position="527"/>
    </location>
</feature>
<gene>
    <name evidence="3" type="ORF">PAHAL_6G304500</name>
</gene>
<evidence type="ECO:0000259" key="2">
    <source>
        <dbReference type="Pfam" id="PF22600"/>
    </source>
</evidence>
<protein>
    <recommendedName>
        <fullName evidence="2">Poly(A) RNA polymerase mitochondrial-like central palm domain-containing protein</fullName>
    </recommendedName>
</protein>
<dbReference type="PANTHER" id="PTHR12271">
    <property type="entry name" value="POLY A POLYMERASE CID PAP -RELATED"/>
    <property type="match status" value="1"/>
</dbReference>
<feature type="domain" description="Poly(A) RNA polymerase mitochondrial-like central palm" evidence="2">
    <location>
        <begin position="63"/>
        <end position="206"/>
    </location>
</feature>
<dbReference type="Gene3D" id="1.10.1410.10">
    <property type="match status" value="1"/>
</dbReference>
<dbReference type="InterPro" id="IPR043519">
    <property type="entry name" value="NT_sf"/>
</dbReference>
<dbReference type="GO" id="GO:0016779">
    <property type="term" value="F:nucleotidyltransferase activity"/>
    <property type="evidence" value="ECO:0007669"/>
    <property type="project" value="TreeGrafter"/>
</dbReference>
<organism evidence="3">
    <name type="scientific">Panicum hallii</name>
    <dbReference type="NCBI Taxonomy" id="206008"/>
    <lineage>
        <taxon>Eukaryota</taxon>
        <taxon>Viridiplantae</taxon>
        <taxon>Streptophyta</taxon>
        <taxon>Embryophyta</taxon>
        <taxon>Tracheophyta</taxon>
        <taxon>Spermatophyta</taxon>
        <taxon>Magnoliopsida</taxon>
        <taxon>Liliopsida</taxon>
        <taxon>Poales</taxon>
        <taxon>Poaceae</taxon>
        <taxon>PACMAD clade</taxon>
        <taxon>Panicoideae</taxon>
        <taxon>Panicodae</taxon>
        <taxon>Paniceae</taxon>
        <taxon>Panicinae</taxon>
        <taxon>Panicum</taxon>
        <taxon>Panicum sect. Panicum</taxon>
    </lineage>
</organism>
<dbReference type="GO" id="GO:0031123">
    <property type="term" value="P:RNA 3'-end processing"/>
    <property type="evidence" value="ECO:0007669"/>
    <property type="project" value="TreeGrafter"/>
</dbReference>
<feature type="compositionally biased region" description="Basic and acidic residues" evidence="1">
    <location>
        <begin position="517"/>
        <end position="527"/>
    </location>
</feature>
<dbReference type="SUPFAM" id="SSF81631">
    <property type="entry name" value="PAP/OAS1 substrate-binding domain"/>
    <property type="match status" value="1"/>
</dbReference>
<dbReference type="Pfam" id="PF22600">
    <property type="entry name" value="MTPAP-like_central"/>
    <property type="match status" value="1"/>
</dbReference>
<sequence>MAAAASPPVPLGPEASSLSSLLPRPHIAISWDSQALRSHAERSEMESKACVIDLALLPTLEGLLLETYASLQPKPVDYENRQVMINVFNKIAEQIFGKKNGLPVVEAFGSFTMDLFTPESDLDLSVNFNTDTKDLYPRKDKINAIRKLTKILYSHQRHGRCYGVLPISTARVPVLKVTDQGTGVECDISIENKDGMSRSMIIKFISSIDERFRILCYLMKFWAKAHDVNCPKDQTMSSMSIISLVAFHLQTRRPPILPAFSAILKDGSDYARIEKNVSLFKGFGSSNKESIAELFVSMMIKLLSVEGLWEQGLCASNFEGSWISKTWGKGVGNLSVEDFLDQSQNFARCVGMGQMRTICECLRATVSDLSKFFMGKIAAPKLKALLFGPLNQVKPVTDPIQKTVKRKRLNPNKTSASPSQRNAKKKKPLVQNKPVISPGQRDVKKPLDQKPVSSLIQKDANRNKPLGQDKPVVSAGQKDDKMGKPLEQDKAAIYPGQKDAKKNKPLGQDKPTISPGQKDDNKPFDQDKLVISPVQKVAKKKCSNVGRDSGSSQVQQKKAKVTVYTSGSRPPSVIPPQRMHRPVLTQPIINQFAHIPQHPITPPAFGYGLPPPHLHSAYHHPHQGLVGQSQGDFLHLYPGIQLQHQGQAMFAPPPPAAHHPVLHGLHPYGSIGAQQMQHTVNRLVQRPPYGMRQGFWR</sequence>
<dbReference type="PANTHER" id="PTHR12271:SF134">
    <property type="entry name" value="NUCLEOTIDYLTRANSFERASE FAMILY PROTEIN"/>
    <property type="match status" value="1"/>
</dbReference>
<accession>A0A2S3I4R2</accession>
<dbReference type="InterPro" id="IPR054708">
    <property type="entry name" value="MTPAP-like_central"/>
</dbReference>
<feature type="compositionally biased region" description="Polar residues" evidence="1">
    <location>
        <begin position="411"/>
        <end position="421"/>
    </location>
</feature>
<dbReference type="SUPFAM" id="SSF81301">
    <property type="entry name" value="Nucleotidyltransferase"/>
    <property type="match status" value="1"/>
</dbReference>